<evidence type="ECO:0000256" key="5">
    <source>
        <dbReference type="ARBA" id="ARBA00022989"/>
    </source>
</evidence>
<dbReference type="GO" id="GO:0000271">
    <property type="term" value="P:polysaccharide biosynthetic process"/>
    <property type="evidence" value="ECO:0007669"/>
    <property type="project" value="UniProtKB-KW"/>
</dbReference>
<dbReference type="PANTHER" id="PTHR30576">
    <property type="entry name" value="COLANIC BIOSYNTHESIS UDP-GLUCOSE LIPID CARRIER TRANSFERASE"/>
    <property type="match status" value="1"/>
</dbReference>
<feature type="transmembrane region" description="Helical" evidence="8">
    <location>
        <begin position="110"/>
        <end position="129"/>
    </location>
</feature>
<evidence type="ECO:0000256" key="8">
    <source>
        <dbReference type="SAM" id="Phobius"/>
    </source>
</evidence>
<sequence length="492" mass="54166">MISKSRFIPIDTRGEMTRSSLSSMMRANRKWPISYRSIEAIVICGDLFAILIASIVSTLLFPNHDVSTATDIGRATGSAIVVSALCVSLLKTRSMHTPSALLDLGHQVHAVCLCWAVVFLLLGAAVSAFNLGSELFRSAGAIFPVLGLVMLIGQRVFVRALVLKGLSEGKFSGGNVILLTDQARSGETGLARTLTALGFRVGGSFCLPRTGASSNHRKRLIDLVIRHARGTDIEEVIVEADPNRWHELREFIADLRVLPIPVVFVPVGAGAEMFGRPTRDFRNAIGVEVQRRPLTHGERAAKRCIDVIGAGICLILLTPPLLLIAAAIRLDSAGPVLFRQQRCGFNGRGFTIYKFRTMRVMEDGCSITQAVANDCRVTKVGRWLRRTSVDELPQLLNVLEGSMSLVGPRPHAIAHDTEFDLAVQQYAYRRRVKPGLTGWAQIHGSRGPTPTRALIEQRVTYDLWYIDNWSLQLDLAILLRTPMEVLRSRNAF</sequence>
<keyword evidence="6 8" id="KW-0472">Membrane</keyword>
<keyword evidence="3" id="KW-0808">Transferase</keyword>
<reference evidence="10 11" key="1">
    <citation type="journal article" date="2022" name="Int. J. Syst. Evol. Microbiol.">
        <title>Strains of Bradyrhizobium barranii sp. nov. associated with legumes native to Canada are symbionts of soybeans and belong to different subspecies (subsp. barranii subsp. nov. and subsp. apii subsp. nov.) and symbiovars (sv. glycinearum and sv. septentrionale).</title>
        <authorList>
            <person name="Bromfield E.S.P."/>
            <person name="Cloutier S."/>
            <person name="Wasai-Hara S."/>
            <person name="Minamisawa K."/>
        </authorList>
    </citation>
    <scope>NUCLEOTIDE SEQUENCE [LARGE SCALE GENOMIC DNA]</scope>
    <source>
        <strain evidence="10 11">144S4</strain>
    </source>
</reference>
<keyword evidence="5 8" id="KW-1133">Transmembrane helix</keyword>
<evidence type="ECO:0000256" key="4">
    <source>
        <dbReference type="ARBA" id="ARBA00022692"/>
    </source>
</evidence>
<evidence type="ECO:0000259" key="9">
    <source>
        <dbReference type="Pfam" id="PF02397"/>
    </source>
</evidence>
<evidence type="ECO:0000256" key="3">
    <source>
        <dbReference type="ARBA" id="ARBA00022679"/>
    </source>
</evidence>
<dbReference type="GO" id="GO:0009242">
    <property type="term" value="P:colanic acid biosynthetic process"/>
    <property type="evidence" value="ECO:0007669"/>
    <property type="project" value="TreeGrafter"/>
</dbReference>
<dbReference type="GO" id="GO:0089702">
    <property type="term" value="F:undecaprenyl-phosphate glucose phosphotransferase activity"/>
    <property type="evidence" value="ECO:0007669"/>
    <property type="project" value="TreeGrafter"/>
</dbReference>
<feature type="transmembrane region" description="Helical" evidence="8">
    <location>
        <begin position="38"/>
        <end position="60"/>
    </location>
</feature>
<dbReference type="InterPro" id="IPR003362">
    <property type="entry name" value="Bact_transf"/>
</dbReference>
<name>A0A9X9Y7L0_9BRAD</name>
<dbReference type="Proteomes" id="UP000664702">
    <property type="component" value="Chromosome"/>
</dbReference>
<evidence type="ECO:0000256" key="7">
    <source>
        <dbReference type="ARBA" id="ARBA00023169"/>
    </source>
</evidence>
<dbReference type="Pfam" id="PF13727">
    <property type="entry name" value="CoA_binding_3"/>
    <property type="match status" value="1"/>
</dbReference>
<dbReference type="Pfam" id="PF02397">
    <property type="entry name" value="Bac_transf"/>
    <property type="match status" value="1"/>
</dbReference>
<feature type="transmembrane region" description="Helical" evidence="8">
    <location>
        <begin position="72"/>
        <end position="90"/>
    </location>
</feature>
<evidence type="ECO:0000313" key="10">
    <source>
        <dbReference type="EMBL" id="UEM15904.1"/>
    </source>
</evidence>
<evidence type="ECO:0000256" key="6">
    <source>
        <dbReference type="ARBA" id="ARBA00023136"/>
    </source>
</evidence>
<dbReference type="AlphaFoldDB" id="A0A9X9Y7L0"/>
<feature type="transmembrane region" description="Helical" evidence="8">
    <location>
        <begin position="141"/>
        <end position="162"/>
    </location>
</feature>
<keyword evidence="7" id="KW-0270">Exopolysaccharide synthesis</keyword>
<proteinExistence type="inferred from homology"/>
<protein>
    <submittedName>
        <fullName evidence="10">Exopolysaccharide biosynthesis polyprenyl glycosylphosphotransferase</fullName>
    </submittedName>
</protein>
<feature type="transmembrane region" description="Helical" evidence="8">
    <location>
        <begin position="307"/>
        <end position="328"/>
    </location>
</feature>
<evidence type="ECO:0000313" key="11">
    <source>
        <dbReference type="Proteomes" id="UP000664702"/>
    </source>
</evidence>
<feature type="domain" description="Bacterial sugar transferase" evidence="9">
    <location>
        <begin position="302"/>
        <end position="486"/>
    </location>
</feature>
<keyword evidence="4 8" id="KW-0812">Transmembrane</keyword>
<comment type="subcellular location">
    <subcellularLocation>
        <location evidence="1">Membrane</location>
        <topology evidence="1">Multi-pass membrane protein</topology>
    </subcellularLocation>
</comment>
<gene>
    <name evidence="10" type="ORF">J4G43_017825</name>
</gene>
<dbReference type="RefSeq" id="WP_225004942.1">
    <property type="nucleotide sequence ID" value="NZ_CP086136.1"/>
</dbReference>
<accession>A0A9X9Y7L0</accession>
<dbReference type="GO" id="GO:0016020">
    <property type="term" value="C:membrane"/>
    <property type="evidence" value="ECO:0007669"/>
    <property type="project" value="UniProtKB-SubCell"/>
</dbReference>
<evidence type="ECO:0000256" key="2">
    <source>
        <dbReference type="ARBA" id="ARBA00006464"/>
    </source>
</evidence>
<evidence type="ECO:0000256" key="1">
    <source>
        <dbReference type="ARBA" id="ARBA00004141"/>
    </source>
</evidence>
<organism evidence="10 11">
    <name type="scientific">Bradyrhizobium barranii subsp. barranii</name>
    <dbReference type="NCBI Taxonomy" id="2823807"/>
    <lineage>
        <taxon>Bacteria</taxon>
        <taxon>Pseudomonadati</taxon>
        <taxon>Pseudomonadota</taxon>
        <taxon>Alphaproteobacteria</taxon>
        <taxon>Hyphomicrobiales</taxon>
        <taxon>Nitrobacteraceae</taxon>
        <taxon>Bradyrhizobium</taxon>
        <taxon>Bradyrhizobium barranii</taxon>
    </lineage>
</organism>
<comment type="similarity">
    <text evidence="2">Belongs to the bacterial sugar transferase family.</text>
</comment>
<dbReference type="EMBL" id="CP086136">
    <property type="protein sequence ID" value="UEM15904.1"/>
    <property type="molecule type" value="Genomic_DNA"/>
</dbReference>
<dbReference type="NCBIfam" id="TIGR03025">
    <property type="entry name" value="EPS_sugtrans"/>
    <property type="match status" value="1"/>
</dbReference>
<dbReference type="KEGG" id="bban:J4G43_017825"/>
<dbReference type="InterPro" id="IPR017475">
    <property type="entry name" value="EPS_sugar_tfrase"/>
</dbReference>
<dbReference type="PANTHER" id="PTHR30576:SF21">
    <property type="entry name" value="UDP-GLUCOSE:UNDECAPRENYL-PHOSPHATE GLUCOSE-1-PHOSPHATE TRANSFERASE"/>
    <property type="match status" value="1"/>
</dbReference>